<feature type="binding site" evidence="4">
    <location>
        <begin position="130"/>
        <end position="138"/>
    </location>
    <ligand>
        <name>ATP</name>
        <dbReference type="ChEBI" id="CHEBI:30616"/>
    </ligand>
</feature>
<evidence type="ECO:0000256" key="2">
    <source>
        <dbReference type="ARBA" id="ARBA00022741"/>
    </source>
</evidence>
<dbReference type="Proteomes" id="UP000186074">
    <property type="component" value="Chromosome"/>
</dbReference>
<protein>
    <recommendedName>
        <fullName evidence="5">5-formyltetrahydrofolate cyclo-ligase</fullName>
        <ecNumber evidence="5">6.3.3.2</ecNumber>
    </recommendedName>
</protein>
<evidence type="ECO:0000256" key="5">
    <source>
        <dbReference type="RuleBase" id="RU361279"/>
    </source>
</evidence>
<evidence type="ECO:0000256" key="1">
    <source>
        <dbReference type="ARBA" id="ARBA00010638"/>
    </source>
</evidence>
<dbReference type="SUPFAM" id="SSF100950">
    <property type="entry name" value="NagB/RpiA/CoA transferase-like"/>
    <property type="match status" value="1"/>
</dbReference>
<dbReference type="RefSeq" id="WP_076087375.1">
    <property type="nucleotide sequence ID" value="NZ_CP019070.1"/>
</dbReference>
<name>A0A1P8KNE6_9BACT</name>
<dbReference type="GO" id="GO:0009396">
    <property type="term" value="P:folic acid-containing compound biosynthetic process"/>
    <property type="evidence" value="ECO:0007669"/>
    <property type="project" value="TreeGrafter"/>
</dbReference>
<organism evidence="6 7">
    <name type="scientific">Poseidonibacter parvus</name>
    <dbReference type="NCBI Taxonomy" id="1850254"/>
    <lineage>
        <taxon>Bacteria</taxon>
        <taxon>Pseudomonadati</taxon>
        <taxon>Campylobacterota</taxon>
        <taxon>Epsilonproteobacteria</taxon>
        <taxon>Campylobacterales</taxon>
        <taxon>Arcobacteraceae</taxon>
        <taxon>Poseidonibacter</taxon>
    </lineage>
</organism>
<dbReference type="PIRSF" id="PIRSF006806">
    <property type="entry name" value="FTHF_cligase"/>
    <property type="match status" value="1"/>
</dbReference>
<comment type="cofactor">
    <cofactor evidence="5">
        <name>Mg(2+)</name>
        <dbReference type="ChEBI" id="CHEBI:18420"/>
    </cofactor>
</comment>
<dbReference type="Gene3D" id="3.40.50.10420">
    <property type="entry name" value="NagB/RpiA/CoA transferase-like"/>
    <property type="match status" value="1"/>
</dbReference>
<reference evidence="6 7" key="1">
    <citation type="submission" date="2017-01" db="EMBL/GenBank/DDBJ databases">
        <title>Genome sequencing of Arcobacter sp. LPB0137.</title>
        <authorList>
            <person name="Lee G.-W."/>
            <person name="Yi H."/>
        </authorList>
    </citation>
    <scope>NUCLEOTIDE SEQUENCE [LARGE SCALE GENOMIC DNA]</scope>
    <source>
        <strain evidence="6 7">LPB0137</strain>
    </source>
</reference>
<feature type="binding site" evidence="4">
    <location>
        <position position="57"/>
    </location>
    <ligand>
        <name>substrate</name>
    </ligand>
</feature>
<proteinExistence type="inferred from homology"/>
<sequence>MELNHKSDFRKSCIKRLKFTSVTSKYYKDKIILKKLENFINKNKAQNILLYIPLGIEVDVQALINKLRKIKNKNVYVPYMEGDSFKIVKYRLPLQKKKFGIKEPNNSFFKADKIDLAIVPIVGVDAIGKRIGFGKGMYDRFFDRLSYKPTLVFTQLILCKSDKILSESYDIQADYIITN</sequence>
<dbReference type="EC" id="6.3.3.2" evidence="5"/>
<comment type="similarity">
    <text evidence="1 5">Belongs to the 5-formyltetrahydrofolate cyclo-ligase family.</text>
</comment>
<dbReference type="PANTHER" id="PTHR23407">
    <property type="entry name" value="ATPASE INHIBITOR/5-FORMYLTETRAHYDROFOLATE CYCLO-LIGASE"/>
    <property type="match status" value="1"/>
</dbReference>
<dbReference type="KEGG" id="alp:LPB137_09385"/>
<dbReference type="GO" id="GO:0030272">
    <property type="term" value="F:5-formyltetrahydrofolate cyclo-ligase activity"/>
    <property type="evidence" value="ECO:0007669"/>
    <property type="project" value="UniProtKB-EC"/>
</dbReference>
<dbReference type="AlphaFoldDB" id="A0A1P8KNE6"/>
<feature type="binding site" evidence="4">
    <location>
        <begin position="6"/>
        <end position="10"/>
    </location>
    <ligand>
        <name>ATP</name>
        <dbReference type="ChEBI" id="CHEBI:30616"/>
    </ligand>
</feature>
<dbReference type="EMBL" id="CP019070">
    <property type="protein sequence ID" value="APW66053.1"/>
    <property type="molecule type" value="Genomic_DNA"/>
</dbReference>
<keyword evidence="2 4" id="KW-0547">Nucleotide-binding</keyword>
<dbReference type="GO" id="GO:0005524">
    <property type="term" value="F:ATP binding"/>
    <property type="evidence" value="ECO:0007669"/>
    <property type="project" value="UniProtKB-KW"/>
</dbReference>
<dbReference type="InterPro" id="IPR024185">
    <property type="entry name" value="FTHF_cligase-like_sf"/>
</dbReference>
<dbReference type="GO" id="GO:0046872">
    <property type="term" value="F:metal ion binding"/>
    <property type="evidence" value="ECO:0007669"/>
    <property type="project" value="UniProtKB-KW"/>
</dbReference>
<keyword evidence="5" id="KW-0460">Magnesium</keyword>
<dbReference type="GO" id="GO:0035999">
    <property type="term" value="P:tetrahydrofolate interconversion"/>
    <property type="evidence" value="ECO:0007669"/>
    <property type="project" value="TreeGrafter"/>
</dbReference>
<dbReference type="InterPro" id="IPR002698">
    <property type="entry name" value="FTHF_cligase"/>
</dbReference>
<dbReference type="NCBIfam" id="TIGR02727">
    <property type="entry name" value="MTHFS_bact"/>
    <property type="match status" value="1"/>
</dbReference>
<evidence type="ECO:0000256" key="4">
    <source>
        <dbReference type="PIRSR" id="PIRSR006806-1"/>
    </source>
</evidence>
<keyword evidence="7" id="KW-1185">Reference proteome</keyword>
<feature type="binding site" evidence="4">
    <location>
        <position position="52"/>
    </location>
    <ligand>
        <name>substrate</name>
    </ligand>
</feature>
<dbReference type="Pfam" id="PF01812">
    <property type="entry name" value="5-FTHF_cyc-lig"/>
    <property type="match status" value="1"/>
</dbReference>
<dbReference type="STRING" id="1850254.LPB137_09385"/>
<evidence type="ECO:0000313" key="6">
    <source>
        <dbReference type="EMBL" id="APW66053.1"/>
    </source>
</evidence>
<evidence type="ECO:0000313" key="7">
    <source>
        <dbReference type="Proteomes" id="UP000186074"/>
    </source>
</evidence>
<dbReference type="OrthoDB" id="9801938at2"/>
<dbReference type="PANTHER" id="PTHR23407:SF1">
    <property type="entry name" value="5-FORMYLTETRAHYDROFOLATE CYCLO-LIGASE"/>
    <property type="match status" value="1"/>
</dbReference>
<evidence type="ECO:0000256" key="3">
    <source>
        <dbReference type="ARBA" id="ARBA00022840"/>
    </source>
</evidence>
<gene>
    <name evidence="6" type="ORF">LPB137_09385</name>
</gene>
<keyword evidence="5" id="KW-0479">Metal-binding</keyword>
<keyword evidence="6" id="KW-0436">Ligase</keyword>
<keyword evidence="3 4" id="KW-0067">ATP-binding</keyword>
<comment type="catalytic activity">
    <reaction evidence="5">
        <text>(6S)-5-formyl-5,6,7,8-tetrahydrofolate + ATP = (6R)-5,10-methenyltetrahydrofolate + ADP + phosphate</text>
        <dbReference type="Rhea" id="RHEA:10488"/>
        <dbReference type="ChEBI" id="CHEBI:30616"/>
        <dbReference type="ChEBI" id="CHEBI:43474"/>
        <dbReference type="ChEBI" id="CHEBI:57455"/>
        <dbReference type="ChEBI" id="CHEBI:57457"/>
        <dbReference type="ChEBI" id="CHEBI:456216"/>
        <dbReference type="EC" id="6.3.3.2"/>
    </reaction>
</comment>
<accession>A0A1P8KNE6</accession>
<dbReference type="InterPro" id="IPR037171">
    <property type="entry name" value="NagB/RpiA_transferase-like"/>
</dbReference>